<evidence type="ECO:0000256" key="3">
    <source>
        <dbReference type="SAM" id="MobiDB-lite"/>
    </source>
</evidence>
<feature type="domain" description="RSE1/DDB1/CPSF1 first beta-propeller" evidence="5">
    <location>
        <begin position="72"/>
        <end position="432"/>
    </location>
</feature>
<evidence type="ECO:0000256" key="2">
    <source>
        <dbReference type="ARBA" id="ARBA00023242"/>
    </source>
</evidence>
<dbReference type="EMBL" id="UYSU01033334">
    <property type="protein sequence ID" value="VDL92024.1"/>
    <property type="molecule type" value="Genomic_DNA"/>
</dbReference>
<dbReference type="Proteomes" id="UP000275846">
    <property type="component" value="Unassembled WGS sequence"/>
</dbReference>
<dbReference type="UniPathway" id="UPA00143"/>
<evidence type="ECO:0000256" key="1">
    <source>
        <dbReference type="ARBA" id="ARBA00004123"/>
    </source>
</evidence>
<feature type="region of interest" description="Disordered" evidence="3">
    <location>
        <begin position="1149"/>
        <end position="1214"/>
    </location>
</feature>
<name>A0A183SN41_SCHSO</name>
<dbReference type="InterPro" id="IPR050358">
    <property type="entry name" value="RSE1/DDB1/CFT1"/>
</dbReference>
<dbReference type="WBParaSite" id="SSLN_0000582001-mRNA-1">
    <property type="protein sequence ID" value="SSLN_0000582001-mRNA-1"/>
    <property type="gene ID" value="SSLN_0000582001"/>
</dbReference>
<protein>
    <submittedName>
        <fullName evidence="9">DNA damage-binding protein 1</fullName>
    </submittedName>
</protein>
<sequence length="1384" mass="150420">MTTDTVTHLASLGGDSVSNFADHIFTALFTGYLTYRITFYGLHQDKKAFFLSPLYGLLLGWIPHEAAEGMLGNFTGPDDLNLIIVKNTCVEVFDVTVEGLKQLRDVPVNAKIVSALLFRRKGQTSSSLFLLTGNAEVAIIECTRTDSAIEFTTVSSGSIADRSARMIDQGIDALVDPEANYVVIRLYHGLLNVIPLRGLGDRVNSSDLLEGGHSALRAHSVRIEEGNIVDMAFLHGYSLPTFSLIYEDEVVLHMKTYEIFGREPAFRSVPPTLDSIEPDSKLLIPVPAPYGGLILAGDNIICYHAKDGPHISQYIPQTKASQVLCYAQVDAKRYLLGDMAGRLYMIHLLLDEPASTAGSSSLVQSQNSTTTGSHRIGSIRIELLGETVIPESIVYLDNGVVFVATFLGDSQLIRLNPDLESERNSYITVLEQITNIGPIVDMVLLESKGQNQLITCSGAYKEGSLRIIRSGIGIQEHASIDQEQIKGVWCFPFESPSVDDSIVVSMVGQTQLLRLSDDDIVALHLEGFKTDEQTVYCAILTPSTGVNPGTDAVTVATSAPHPLLLQATTSGLRLIGIQQLVGKGCLSSWTPPTGRSVSSLSSYGNLIVVASGPDIYTLRVTETPSAPVFTELGHKVLPHEVACIDMSPFDRTKLLTASQLRSPQLHLQSPHSAEANFGTMSCGEPQYAAVGLWMGHGLALLRLPSLEVVHLEPLPETTASTGTAVLPRSILISQLNDTAFLFAAMGDGALYYYTIDFNGEDIFLRDAKRVNAGTGPSMYLSQWRSHNKNNVFVCSNHPCIVYSVKNKLVFANVNLKEVGWMCPLNGSYYKDCICLVTPGGLILGSVDEIQKLHVRSIPLEETPRRLALQAETGSLGVICNRQEVFQEGVGFKAVRSSASLSTKVPKTHSSVPKTVPSCVSTTMPKFRDIEVSSLLIYNQANLELQFAHTFYFSNSLLETAISIASINLEAKNTVVYAVGTALIVKGEYEPTKGRIHLFRWDPENSRLETLLVHDVNGAVYRIIDFNGRILTGISSSVRLFDVKDESLRLASSFNENITVLFLRSKGDFVLIGDLMRSLTLLLYKSNMNNFETVGRHRCPRWTTSVEILDDEHFLAAETEGNIFVVARDAPENTKEPKLACLLEPPTPVARSTFQSHSSVNTTAATGSGTAAATAARGDSGDSTSDVPANAARIGRSRSELPTGPGAGSEEGSVSSVSEMRTLVDCAYMHSGDFINTFVRGNLVLQNSEEKWQATGDSPILYGTAQGGLGLLTQISPVLFAFLKEVESRIANLIVPVGGFAHENWRAFKADKVIRMAHNFVDGDLVETVLDLNAEEKAKLVKGLRIPATMALFGTVGSSMTAEPETRPCTVEDLVKVVEEMASLH</sequence>
<evidence type="ECO:0000313" key="9">
    <source>
        <dbReference type="WBParaSite" id="SSLN_0000582001-mRNA-1"/>
    </source>
</evidence>
<dbReference type="InterPro" id="IPR015943">
    <property type="entry name" value="WD40/YVTN_repeat-like_dom_sf"/>
</dbReference>
<dbReference type="Pfam" id="PF03178">
    <property type="entry name" value="CPSF_A"/>
    <property type="match status" value="1"/>
</dbReference>
<dbReference type="PANTHER" id="PTHR10644">
    <property type="entry name" value="DNA REPAIR/RNA PROCESSING CPSF FAMILY"/>
    <property type="match status" value="1"/>
</dbReference>
<keyword evidence="8" id="KW-1185">Reference proteome</keyword>
<dbReference type="SUPFAM" id="SSF101908">
    <property type="entry name" value="Putative isomerase YbhE"/>
    <property type="match status" value="2"/>
</dbReference>
<dbReference type="InterPro" id="IPR018846">
    <property type="entry name" value="Beta-prop_RSE1/DDB1/CPSF1_1st"/>
</dbReference>
<feature type="compositionally biased region" description="Polar residues" evidence="3">
    <location>
        <begin position="1149"/>
        <end position="1160"/>
    </location>
</feature>
<evidence type="ECO:0000259" key="5">
    <source>
        <dbReference type="Pfam" id="PF10433"/>
    </source>
</evidence>
<dbReference type="Pfam" id="PF10433">
    <property type="entry name" value="Beta-prop_RSE1_1st"/>
    <property type="match status" value="1"/>
</dbReference>
<feature type="compositionally biased region" description="Low complexity" evidence="3">
    <location>
        <begin position="1161"/>
        <end position="1175"/>
    </location>
</feature>
<feature type="domain" description="RSE1/DDB1/CPSF1 C-terminal" evidence="4">
    <location>
        <begin position="932"/>
        <end position="1329"/>
    </location>
</feature>
<reference evidence="9" key="1">
    <citation type="submission" date="2016-06" db="UniProtKB">
        <authorList>
            <consortium name="WormBaseParasite"/>
        </authorList>
    </citation>
    <scope>IDENTIFICATION</scope>
</reference>
<reference evidence="7 8" key="2">
    <citation type="submission" date="2018-11" db="EMBL/GenBank/DDBJ databases">
        <authorList>
            <consortium name="Pathogen Informatics"/>
        </authorList>
    </citation>
    <scope>NUCLEOTIDE SEQUENCE [LARGE SCALE GENOMIC DNA]</scope>
    <source>
        <strain evidence="7 8">NST_G2</strain>
    </source>
</reference>
<feature type="domain" description="RSE1/DDB1/CPSF1 second beta-propeller" evidence="6">
    <location>
        <begin position="474"/>
        <end position="845"/>
    </location>
</feature>
<evidence type="ECO:0000313" key="7">
    <source>
        <dbReference type="EMBL" id="VDL92024.1"/>
    </source>
</evidence>
<accession>A0A183SN41</accession>
<dbReference type="InterPro" id="IPR004871">
    <property type="entry name" value="RSE1/DDB1/CPSF1_C"/>
</dbReference>
<evidence type="ECO:0000259" key="6">
    <source>
        <dbReference type="Pfam" id="PF23726"/>
    </source>
</evidence>
<dbReference type="GO" id="GO:0005634">
    <property type="term" value="C:nucleus"/>
    <property type="evidence" value="ECO:0007669"/>
    <property type="project" value="UniProtKB-SubCell"/>
</dbReference>
<dbReference type="GO" id="GO:0016567">
    <property type="term" value="P:protein ubiquitination"/>
    <property type="evidence" value="ECO:0007669"/>
    <property type="project" value="UniProtKB-UniPathway"/>
</dbReference>
<dbReference type="OrthoDB" id="433457at2759"/>
<proteinExistence type="predicted"/>
<dbReference type="InterPro" id="IPR058543">
    <property type="entry name" value="Beta-prop_RSE1/DDB1/CPSF1_2nd"/>
</dbReference>
<keyword evidence="2" id="KW-0539">Nucleus</keyword>
<dbReference type="STRING" id="70667.A0A183SN41"/>
<evidence type="ECO:0000259" key="4">
    <source>
        <dbReference type="Pfam" id="PF03178"/>
    </source>
</evidence>
<dbReference type="Pfam" id="PF23726">
    <property type="entry name" value="Beta-prop_RSE1_2nd"/>
    <property type="match status" value="1"/>
</dbReference>
<dbReference type="Gene3D" id="1.10.150.910">
    <property type="match status" value="1"/>
</dbReference>
<dbReference type="Gene3D" id="2.130.10.10">
    <property type="entry name" value="YVTN repeat-like/Quinoprotein amine dehydrogenase"/>
    <property type="match status" value="3"/>
</dbReference>
<gene>
    <name evidence="7" type="ORF">SSLN_LOCUS5639</name>
</gene>
<organism evidence="9">
    <name type="scientific">Schistocephalus solidus</name>
    <name type="common">Tapeworm</name>
    <dbReference type="NCBI Taxonomy" id="70667"/>
    <lineage>
        <taxon>Eukaryota</taxon>
        <taxon>Metazoa</taxon>
        <taxon>Spiralia</taxon>
        <taxon>Lophotrochozoa</taxon>
        <taxon>Platyhelminthes</taxon>
        <taxon>Cestoda</taxon>
        <taxon>Eucestoda</taxon>
        <taxon>Diphyllobothriidea</taxon>
        <taxon>Diphyllobothriidae</taxon>
        <taxon>Schistocephalus</taxon>
    </lineage>
</organism>
<comment type="subcellular location">
    <subcellularLocation>
        <location evidence="1">Nucleus</location>
    </subcellularLocation>
</comment>
<evidence type="ECO:0000313" key="8">
    <source>
        <dbReference type="Proteomes" id="UP000275846"/>
    </source>
</evidence>
<dbReference type="GO" id="GO:0003676">
    <property type="term" value="F:nucleic acid binding"/>
    <property type="evidence" value="ECO:0007669"/>
    <property type="project" value="InterPro"/>
</dbReference>